<reference evidence="1" key="1">
    <citation type="journal article" date="2022" name="Biotechnol. Bioprocess Eng.">
        <title>Pan-genome Analysis Reveals Comparative Genomic Features of Central Metabolic Pathways in Methylorubrum extorquens.</title>
        <authorList>
            <person name="Lee G.M."/>
            <person name="Scott-Nevros Z.K."/>
            <person name="Lee S.-M."/>
            <person name="Kim D."/>
        </authorList>
    </citation>
    <scope>NUCLEOTIDE SEQUENCE</scope>
    <source>
        <strain evidence="1">ATCC 55366</strain>
    </source>
</reference>
<gene>
    <name evidence="1" type="ORF">KEC54_25290</name>
</gene>
<evidence type="ECO:0000313" key="2">
    <source>
        <dbReference type="Proteomes" id="UP001223720"/>
    </source>
</evidence>
<proteinExistence type="predicted"/>
<sequence>MSLTHAPNSIGRNKKGRRQAGLFFMHAVGFGDAGDGHVALKGLLIGGTGYSSVEATIAPPRLPGEPDLTGGTAG</sequence>
<organism evidence="1 2">
    <name type="scientific">Methylorubrum extorquens</name>
    <name type="common">Methylobacterium dichloromethanicum</name>
    <name type="synonym">Methylobacterium extorquens</name>
    <dbReference type="NCBI Taxonomy" id="408"/>
    <lineage>
        <taxon>Bacteria</taxon>
        <taxon>Pseudomonadati</taxon>
        <taxon>Pseudomonadota</taxon>
        <taxon>Alphaproteobacteria</taxon>
        <taxon>Hyphomicrobiales</taxon>
        <taxon>Methylobacteriaceae</taxon>
        <taxon>Methylorubrum</taxon>
    </lineage>
</organism>
<dbReference type="EMBL" id="CP073633">
    <property type="protein sequence ID" value="WHQ69600.1"/>
    <property type="molecule type" value="Genomic_DNA"/>
</dbReference>
<dbReference type="RefSeq" id="WP_283535518.1">
    <property type="nucleotide sequence ID" value="NZ_CP073633.1"/>
</dbReference>
<evidence type="ECO:0000313" key="1">
    <source>
        <dbReference type="EMBL" id="WHQ69600.1"/>
    </source>
</evidence>
<dbReference type="AlphaFoldDB" id="A0AAX3WDY7"/>
<dbReference type="Proteomes" id="UP001223720">
    <property type="component" value="Chromosome"/>
</dbReference>
<name>A0AAX3WDY7_METEX</name>
<accession>A0AAX3WDY7</accession>
<protein>
    <submittedName>
        <fullName evidence="1">Uncharacterized protein</fullName>
    </submittedName>
</protein>